<evidence type="ECO:0000259" key="2">
    <source>
        <dbReference type="Pfam" id="PF13474"/>
    </source>
</evidence>
<proteinExistence type="predicted"/>
<dbReference type="OrthoDB" id="2335338at2759"/>
<dbReference type="Pfam" id="PF13474">
    <property type="entry name" value="SnoaL_3"/>
    <property type="match status" value="1"/>
</dbReference>
<dbReference type="AlphaFoldDB" id="A0A2P5A8E1"/>
<name>A0A2P5A8E1_PARAD</name>
<evidence type="ECO:0000313" key="3">
    <source>
        <dbReference type="EMBL" id="PON32800.1"/>
    </source>
</evidence>
<dbReference type="InterPro" id="IPR001943">
    <property type="entry name" value="UVR_dom"/>
</dbReference>
<protein>
    <submittedName>
        <fullName evidence="3">Polyketide cyclase SnoaL-like domain containing protein</fullName>
    </submittedName>
</protein>
<keyword evidence="4" id="KW-1185">Reference proteome</keyword>
<dbReference type="SUPFAM" id="SSF54427">
    <property type="entry name" value="NTF2-like"/>
    <property type="match status" value="1"/>
</dbReference>
<dbReference type="PANTHER" id="PTHR34957:SF1">
    <property type="entry name" value="NUCLEAR TRANSPORT FACTOR 2 (NTF2) FAMILY PROTEIN"/>
    <property type="match status" value="1"/>
</dbReference>
<dbReference type="InterPro" id="IPR037401">
    <property type="entry name" value="SnoaL-like"/>
</dbReference>
<feature type="domain" description="SnoaL-like" evidence="2">
    <location>
        <begin position="150"/>
        <end position="266"/>
    </location>
</feature>
<dbReference type="Proteomes" id="UP000237105">
    <property type="component" value="Unassembled WGS sequence"/>
</dbReference>
<dbReference type="Pfam" id="PF02151">
    <property type="entry name" value="UVR"/>
    <property type="match status" value="1"/>
</dbReference>
<dbReference type="Gene3D" id="3.10.450.50">
    <property type="match status" value="1"/>
</dbReference>
<evidence type="ECO:0000313" key="4">
    <source>
        <dbReference type="Proteomes" id="UP000237105"/>
    </source>
</evidence>
<dbReference type="EMBL" id="JXTB01000780">
    <property type="protein sequence ID" value="PON32800.1"/>
    <property type="molecule type" value="Genomic_DNA"/>
</dbReference>
<feature type="domain" description="UVR" evidence="1">
    <location>
        <begin position="114"/>
        <end position="144"/>
    </location>
</feature>
<gene>
    <name evidence="3" type="ORF">PanWU01x14_358120</name>
</gene>
<sequence>MTLSMALHGSSFFCNGNISHMELTTMPCLGIKSFRKIVPLSSSFPKPSNYVIAETSKRWCRIQLLNRHCYLNMRTGSFTTLIQTPRLLSLRPCQVKAEDSESSSSDEKLIFDVESLERDLNIAIAEENYAKAAKIRDSLKLLQEDSKTSILAANAQFYNAFRIGDLATMQTLWAKGNEVCCVHPGARGISGYDDVMTSWEYVWANYEFPLIIELKDVKVQVRRDMGYVTCVELVKTKGSSWGGQFVTNVFERIDGQWFICIHHASPIDL</sequence>
<accession>A0A2P5A8E1</accession>
<reference evidence="4" key="1">
    <citation type="submission" date="2016-06" db="EMBL/GenBank/DDBJ databases">
        <title>Parallel loss of symbiosis genes in relatives of nitrogen-fixing non-legume Parasponia.</title>
        <authorList>
            <person name="Van Velzen R."/>
            <person name="Holmer R."/>
            <person name="Bu F."/>
            <person name="Rutten L."/>
            <person name="Van Zeijl A."/>
            <person name="Liu W."/>
            <person name="Santuari L."/>
            <person name="Cao Q."/>
            <person name="Sharma T."/>
            <person name="Shen D."/>
            <person name="Roswanjaya Y."/>
            <person name="Wardhani T."/>
            <person name="Kalhor M.S."/>
            <person name="Jansen J."/>
            <person name="Van den Hoogen J."/>
            <person name="Gungor B."/>
            <person name="Hartog M."/>
            <person name="Hontelez J."/>
            <person name="Verver J."/>
            <person name="Yang W.-C."/>
            <person name="Schijlen E."/>
            <person name="Repin R."/>
            <person name="Schilthuizen M."/>
            <person name="Schranz E."/>
            <person name="Heidstra R."/>
            <person name="Miyata K."/>
            <person name="Fedorova E."/>
            <person name="Kohlen W."/>
            <person name="Bisseling T."/>
            <person name="Smit S."/>
            <person name="Geurts R."/>
        </authorList>
    </citation>
    <scope>NUCLEOTIDE SEQUENCE [LARGE SCALE GENOMIC DNA]</scope>
    <source>
        <strain evidence="4">cv. WU1-14</strain>
    </source>
</reference>
<evidence type="ECO:0000259" key="1">
    <source>
        <dbReference type="Pfam" id="PF02151"/>
    </source>
</evidence>
<dbReference type="InterPro" id="IPR032710">
    <property type="entry name" value="NTF2-like_dom_sf"/>
</dbReference>
<organism evidence="3 4">
    <name type="scientific">Parasponia andersonii</name>
    <name type="common">Sponia andersonii</name>
    <dbReference type="NCBI Taxonomy" id="3476"/>
    <lineage>
        <taxon>Eukaryota</taxon>
        <taxon>Viridiplantae</taxon>
        <taxon>Streptophyta</taxon>
        <taxon>Embryophyta</taxon>
        <taxon>Tracheophyta</taxon>
        <taxon>Spermatophyta</taxon>
        <taxon>Magnoliopsida</taxon>
        <taxon>eudicotyledons</taxon>
        <taxon>Gunneridae</taxon>
        <taxon>Pentapetalae</taxon>
        <taxon>rosids</taxon>
        <taxon>fabids</taxon>
        <taxon>Rosales</taxon>
        <taxon>Cannabaceae</taxon>
        <taxon>Parasponia</taxon>
    </lineage>
</organism>
<dbReference type="PANTHER" id="PTHR34957">
    <property type="entry name" value="NUCLEAR TRANSPORT FACTOR 2 (NTF2) FAMILY PROTEIN"/>
    <property type="match status" value="1"/>
</dbReference>
<comment type="caution">
    <text evidence="3">The sequence shown here is derived from an EMBL/GenBank/DDBJ whole genome shotgun (WGS) entry which is preliminary data.</text>
</comment>